<keyword evidence="1" id="KW-0812">Transmembrane</keyword>
<sequence>MEDLIGWMATIATVTAALVTASNLGSRITGYGFAVFTVGSVAWLALAFLTNQPALLWTNILLTGLNLFGVWRWLGRQSRIEEGASLAAEKSERTPGEALFPVSTLLKAPVQSHSGDEVGNCVDGMAGCSSGRLHYVVVAKGGVGGVGETLHRLPWGATKVEADRLILDCVDELKEITGKEWPVR</sequence>
<name>A0ABX6T9W2_9SPHN</name>
<dbReference type="EMBL" id="CP060782">
    <property type="protein sequence ID" value="QNP46646.1"/>
    <property type="molecule type" value="Genomic_DNA"/>
</dbReference>
<dbReference type="InterPro" id="IPR027275">
    <property type="entry name" value="PRC-brl_dom"/>
</dbReference>
<protein>
    <submittedName>
        <fullName evidence="3">PRC-barrel domain-containing protein</fullName>
    </submittedName>
</protein>
<evidence type="ECO:0000313" key="3">
    <source>
        <dbReference type="EMBL" id="QNP46646.1"/>
    </source>
</evidence>
<reference evidence="3 4" key="1">
    <citation type="submission" date="2020-08" db="EMBL/GenBank/DDBJ databases">
        <title>Genome sequence of Sphingomonas sediminicola KACC 15039T.</title>
        <authorList>
            <person name="Hyun D.-W."/>
            <person name="Bae J.-W."/>
        </authorList>
    </citation>
    <scope>NUCLEOTIDE SEQUENCE [LARGE SCALE GENOMIC DNA]</scope>
    <source>
        <strain evidence="3 4">KACC 15039</strain>
    </source>
</reference>
<keyword evidence="1" id="KW-1133">Transmembrane helix</keyword>
<dbReference type="InterPro" id="IPR011033">
    <property type="entry name" value="PRC_barrel-like_sf"/>
</dbReference>
<feature type="transmembrane region" description="Helical" evidence="1">
    <location>
        <begin position="55"/>
        <end position="74"/>
    </location>
</feature>
<keyword evidence="4" id="KW-1185">Reference proteome</keyword>
<evidence type="ECO:0000259" key="2">
    <source>
        <dbReference type="Pfam" id="PF05239"/>
    </source>
</evidence>
<keyword evidence="1" id="KW-0472">Membrane</keyword>
<accession>A0ABX6T9W2</accession>
<evidence type="ECO:0000256" key="1">
    <source>
        <dbReference type="SAM" id="Phobius"/>
    </source>
</evidence>
<proteinExistence type="predicted"/>
<gene>
    <name evidence="3" type="ORF">H9L14_05985</name>
</gene>
<dbReference type="SUPFAM" id="SSF50346">
    <property type="entry name" value="PRC-barrel domain"/>
    <property type="match status" value="1"/>
</dbReference>
<dbReference type="RefSeq" id="WP_187709599.1">
    <property type="nucleotide sequence ID" value="NZ_CP060782.1"/>
</dbReference>
<feature type="transmembrane region" description="Helical" evidence="1">
    <location>
        <begin position="31"/>
        <end position="49"/>
    </location>
</feature>
<feature type="transmembrane region" description="Helical" evidence="1">
    <location>
        <begin position="6"/>
        <end position="24"/>
    </location>
</feature>
<dbReference type="Pfam" id="PF05239">
    <property type="entry name" value="PRC"/>
    <property type="match status" value="1"/>
</dbReference>
<feature type="domain" description="PRC-barrel" evidence="2">
    <location>
        <begin position="100"/>
        <end position="168"/>
    </location>
</feature>
<dbReference type="Proteomes" id="UP000516105">
    <property type="component" value="Chromosome"/>
</dbReference>
<dbReference type="Gene3D" id="2.30.30.240">
    <property type="entry name" value="PRC-barrel domain"/>
    <property type="match status" value="1"/>
</dbReference>
<evidence type="ECO:0000313" key="4">
    <source>
        <dbReference type="Proteomes" id="UP000516105"/>
    </source>
</evidence>
<organism evidence="3 4">
    <name type="scientific">Sphingomonas sediminicola</name>
    <dbReference type="NCBI Taxonomy" id="386874"/>
    <lineage>
        <taxon>Bacteria</taxon>
        <taxon>Pseudomonadati</taxon>
        <taxon>Pseudomonadota</taxon>
        <taxon>Alphaproteobacteria</taxon>
        <taxon>Sphingomonadales</taxon>
        <taxon>Sphingomonadaceae</taxon>
        <taxon>Sphingomonas</taxon>
    </lineage>
</organism>